<evidence type="ECO:0000313" key="1">
    <source>
        <dbReference type="EMBL" id="QOD59605.1"/>
    </source>
</evidence>
<dbReference type="RefSeq" id="WP_088354807.1">
    <property type="nucleotide sequence ID" value="NZ_CP061813.1"/>
</dbReference>
<keyword evidence="2" id="KW-1185">Reference proteome</keyword>
<protein>
    <submittedName>
        <fullName evidence="1">Uncharacterized protein</fullName>
    </submittedName>
</protein>
<dbReference type="Proteomes" id="UP000516764">
    <property type="component" value="Chromosome"/>
</dbReference>
<evidence type="ECO:0000313" key="2">
    <source>
        <dbReference type="Proteomes" id="UP000516764"/>
    </source>
</evidence>
<dbReference type="OrthoDB" id="1201356at2"/>
<organism evidence="1 2">
    <name type="scientific">Polaribacter haliotis</name>
    <dbReference type="NCBI Taxonomy" id="1888915"/>
    <lineage>
        <taxon>Bacteria</taxon>
        <taxon>Pseudomonadati</taxon>
        <taxon>Bacteroidota</taxon>
        <taxon>Flavobacteriia</taxon>
        <taxon>Flavobacteriales</taxon>
        <taxon>Flavobacteriaceae</taxon>
    </lineage>
</organism>
<reference evidence="1 2" key="1">
    <citation type="journal article" date="2016" name="Int. J. Syst. Evol. Microbiol.">
        <title>Polaribacter haliotis sp. nov., isolated from the gut of abalone Haliotis discus hannai.</title>
        <authorList>
            <person name="Kim Y.O."/>
            <person name="Park I.S."/>
            <person name="Park S."/>
            <person name="Nam B.H."/>
            <person name="Park J.M."/>
            <person name="Kim D.G."/>
            <person name="Yoon J.H."/>
        </authorList>
    </citation>
    <scope>NUCLEOTIDE SEQUENCE [LARGE SCALE GENOMIC DNA]</scope>
    <source>
        <strain evidence="1 2">KCTC 52418</strain>
    </source>
</reference>
<dbReference type="AlphaFoldDB" id="A0A7L8AC78"/>
<dbReference type="KEGG" id="phal:H9I45_09545"/>
<dbReference type="EMBL" id="CP061813">
    <property type="protein sequence ID" value="QOD59605.1"/>
    <property type="molecule type" value="Genomic_DNA"/>
</dbReference>
<sequence length="125" mass="14768">MKLDYIDNYNGLQENIVRLFDFDKAEAIQFRDLLKDTVIDQKQRLDLSQIDFIDTEDCNLIFGLFKSDEGILTKDNETYFCILTMESYMEMLRLLEPFCKKESKGYQYLYDVDTPTDLLFAPNAN</sequence>
<accession>A0A7L8AC78</accession>
<name>A0A7L8AC78_9FLAO</name>
<proteinExistence type="predicted"/>
<gene>
    <name evidence="1" type="ORF">H9I45_09545</name>
</gene>